<feature type="compositionally biased region" description="Low complexity" evidence="1">
    <location>
        <begin position="10"/>
        <end position="34"/>
    </location>
</feature>
<name>S4Y311_SORCE</name>
<sequence length="86" mass="9314">MRSKGRRLSSAKSRWASASRSGSSSPLRSTTGTSMRSEGAITCTGSPSMTSMVVRSDSWRRTISFTLRTSESMSYGPRARNEAGML</sequence>
<dbReference type="AlphaFoldDB" id="S4Y311"/>
<dbReference type="HOGENOM" id="CLU_2496272_0_0_7"/>
<evidence type="ECO:0000256" key="1">
    <source>
        <dbReference type="SAM" id="MobiDB-lite"/>
    </source>
</evidence>
<dbReference type="Proteomes" id="UP000014803">
    <property type="component" value="Chromosome"/>
</dbReference>
<dbReference type="KEGG" id="scu:SCE1572_31235"/>
<feature type="region of interest" description="Disordered" evidence="1">
    <location>
        <begin position="1"/>
        <end position="52"/>
    </location>
</feature>
<accession>S4Y311</accession>
<proteinExistence type="predicted"/>
<feature type="compositionally biased region" description="Polar residues" evidence="1">
    <location>
        <begin position="43"/>
        <end position="52"/>
    </location>
</feature>
<evidence type="ECO:0000313" key="3">
    <source>
        <dbReference type="Proteomes" id="UP000014803"/>
    </source>
</evidence>
<evidence type="ECO:0000313" key="2">
    <source>
        <dbReference type="EMBL" id="AGP38560.1"/>
    </source>
</evidence>
<dbReference type="EMBL" id="CP003969">
    <property type="protein sequence ID" value="AGP38560.1"/>
    <property type="molecule type" value="Genomic_DNA"/>
</dbReference>
<gene>
    <name evidence="2" type="ORF">SCE1572_31235</name>
</gene>
<protein>
    <submittedName>
        <fullName evidence="2">Uncharacterized protein</fullName>
    </submittedName>
</protein>
<reference evidence="2 3" key="1">
    <citation type="journal article" date="2013" name="Sci. Rep.">
        <title>Extraordinary expansion of a Sorangium cellulosum genome from an alkaline milieu.</title>
        <authorList>
            <person name="Han K."/>
            <person name="Li Z.F."/>
            <person name="Peng R."/>
            <person name="Zhu L.P."/>
            <person name="Zhou T."/>
            <person name="Wang L.G."/>
            <person name="Li S.G."/>
            <person name="Zhang X.B."/>
            <person name="Hu W."/>
            <person name="Wu Z.H."/>
            <person name="Qin N."/>
            <person name="Li Y.Z."/>
        </authorList>
    </citation>
    <scope>NUCLEOTIDE SEQUENCE [LARGE SCALE GENOMIC DNA]</scope>
    <source>
        <strain evidence="2 3">So0157-2</strain>
    </source>
</reference>
<organism evidence="2 3">
    <name type="scientific">Sorangium cellulosum So0157-2</name>
    <dbReference type="NCBI Taxonomy" id="1254432"/>
    <lineage>
        <taxon>Bacteria</taxon>
        <taxon>Pseudomonadati</taxon>
        <taxon>Myxococcota</taxon>
        <taxon>Polyangia</taxon>
        <taxon>Polyangiales</taxon>
        <taxon>Polyangiaceae</taxon>
        <taxon>Sorangium</taxon>
    </lineage>
</organism>